<comment type="subunit">
    <text evidence="9">The complex comprises the extracytoplasmic solute receptor protein and the two transmembrane proteins.</text>
</comment>
<evidence type="ECO:0000256" key="5">
    <source>
        <dbReference type="ARBA" id="ARBA00022692"/>
    </source>
</evidence>
<evidence type="ECO:0000256" key="9">
    <source>
        <dbReference type="RuleBase" id="RU369079"/>
    </source>
</evidence>
<keyword evidence="6 9" id="KW-1133">Transmembrane helix</keyword>
<gene>
    <name evidence="11" type="ORF">NO357_15740</name>
</gene>
<proteinExistence type="inferred from homology"/>
<dbReference type="Proteomes" id="UP001226762">
    <property type="component" value="Unassembled WGS sequence"/>
</dbReference>
<dbReference type="RefSeq" id="WP_306736643.1">
    <property type="nucleotide sequence ID" value="NZ_JANHAX010000005.1"/>
</dbReference>
<evidence type="ECO:0000256" key="8">
    <source>
        <dbReference type="ARBA" id="ARBA00038436"/>
    </source>
</evidence>
<dbReference type="PANTHER" id="PTHR35011:SF2">
    <property type="entry name" value="2,3-DIKETO-L-GULONATE TRAP TRANSPORTER SMALL PERMEASE PROTEIN YIAM"/>
    <property type="match status" value="1"/>
</dbReference>
<protein>
    <recommendedName>
        <fullName evidence="9">TRAP transporter small permease protein</fullName>
    </recommendedName>
</protein>
<evidence type="ECO:0000256" key="7">
    <source>
        <dbReference type="ARBA" id="ARBA00023136"/>
    </source>
</evidence>
<organism evidence="11 12">
    <name type="scientific">Marimonas arenosa</name>
    <dbReference type="NCBI Taxonomy" id="1795305"/>
    <lineage>
        <taxon>Bacteria</taxon>
        <taxon>Pseudomonadati</taxon>
        <taxon>Pseudomonadota</taxon>
        <taxon>Alphaproteobacteria</taxon>
        <taxon>Rhodobacterales</taxon>
        <taxon>Paracoccaceae</taxon>
        <taxon>Marimonas</taxon>
    </lineage>
</organism>
<dbReference type="GO" id="GO:0022857">
    <property type="term" value="F:transmembrane transporter activity"/>
    <property type="evidence" value="ECO:0007669"/>
    <property type="project" value="UniProtKB-UniRule"/>
</dbReference>
<comment type="similarity">
    <text evidence="8 9">Belongs to the TRAP transporter small permease family.</text>
</comment>
<comment type="caution">
    <text evidence="11">The sequence shown here is derived from an EMBL/GenBank/DDBJ whole genome shotgun (WGS) entry which is preliminary data.</text>
</comment>
<feature type="transmembrane region" description="Helical" evidence="9">
    <location>
        <begin position="99"/>
        <end position="126"/>
    </location>
</feature>
<dbReference type="Pfam" id="PF04290">
    <property type="entry name" value="DctQ"/>
    <property type="match status" value="1"/>
</dbReference>
<feature type="transmembrane region" description="Helical" evidence="9">
    <location>
        <begin position="30"/>
        <end position="50"/>
    </location>
</feature>
<reference evidence="11" key="2">
    <citation type="submission" date="2023-02" db="EMBL/GenBank/DDBJ databases">
        <title>'Rhodoalgimonas zhirmunskyi' gen. nov., isolated from a red alga.</title>
        <authorList>
            <person name="Nedashkovskaya O.I."/>
            <person name="Otstavnykh N.Y."/>
            <person name="Bystritskaya E.P."/>
            <person name="Balabanova L.A."/>
            <person name="Isaeva M.P."/>
        </authorList>
    </citation>
    <scope>NUCLEOTIDE SEQUENCE</scope>
    <source>
        <strain evidence="11">KCTC 52189</strain>
    </source>
</reference>
<evidence type="ECO:0000256" key="6">
    <source>
        <dbReference type="ARBA" id="ARBA00022989"/>
    </source>
</evidence>
<dbReference type="InterPro" id="IPR055348">
    <property type="entry name" value="DctQ"/>
</dbReference>
<feature type="transmembrane region" description="Helical" evidence="9">
    <location>
        <begin position="146"/>
        <end position="166"/>
    </location>
</feature>
<dbReference type="AlphaFoldDB" id="A0AAE4B4S5"/>
<dbReference type="PANTHER" id="PTHR35011">
    <property type="entry name" value="2,3-DIKETO-L-GULONATE TRAP TRANSPORTER SMALL PERMEASE PROTEIN YIAM"/>
    <property type="match status" value="1"/>
</dbReference>
<evidence type="ECO:0000313" key="12">
    <source>
        <dbReference type="Proteomes" id="UP001226762"/>
    </source>
</evidence>
<evidence type="ECO:0000256" key="1">
    <source>
        <dbReference type="ARBA" id="ARBA00004429"/>
    </source>
</evidence>
<keyword evidence="3" id="KW-1003">Cell membrane</keyword>
<dbReference type="GO" id="GO:0015740">
    <property type="term" value="P:C4-dicarboxylate transport"/>
    <property type="evidence" value="ECO:0007669"/>
    <property type="project" value="TreeGrafter"/>
</dbReference>
<feature type="domain" description="Tripartite ATP-independent periplasmic transporters DctQ component" evidence="10">
    <location>
        <begin position="38"/>
        <end position="175"/>
    </location>
</feature>
<evidence type="ECO:0000259" key="10">
    <source>
        <dbReference type="Pfam" id="PF04290"/>
    </source>
</evidence>
<evidence type="ECO:0000256" key="3">
    <source>
        <dbReference type="ARBA" id="ARBA00022475"/>
    </source>
</evidence>
<keyword evidence="5 9" id="KW-0812">Transmembrane</keyword>
<keyword evidence="2 9" id="KW-0813">Transport</keyword>
<evidence type="ECO:0000313" key="11">
    <source>
        <dbReference type="EMBL" id="MDQ2091353.1"/>
    </source>
</evidence>
<comment type="function">
    <text evidence="9">Part of the tripartite ATP-independent periplasmic (TRAP) transport system.</text>
</comment>
<keyword evidence="12" id="KW-1185">Reference proteome</keyword>
<feature type="transmembrane region" description="Helical" evidence="9">
    <location>
        <begin position="62"/>
        <end position="79"/>
    </location>
</feature>
<keyword evidence="7 9" id="KW-0472">Membrane</keyword>
<dbReference type="GO" id="GO:0005886">
    <property type="term" value="C:plasma membrane"/>
    <property type="evidence" value="ECO:0007669"/>
    <property type="project" value="UniProtKB-SubCell"/>
</dbReference>
<dbReference type="InterPro" id="IPR007387">
    <property type="entry name" value="TRAP_DctQ"/>
</dbReference>
<evidence type="ECO:0000256" key="4">
    <source>
        <dbReference type="ARBA" id="ARBA00022519"/>
    </source>
</evidence>
<accession>A0AAE4B4S5</accession>
<reference evidence="11" key="1">
    <citation type="submission" date="2022-07" db="EMBL/GenBank/DDBJ databases">
        <authorList>
            <person name="Otstavnykh N."/>
            <person name="Isaeva M."/>
            <person name="Bystritskaya E."/>
        </authorList>
    </citation>
    <scope>NUCLEOTIDE SEQUENCE</scope>
    <source>
        <strain evidence="11">KCTC 52189</strain>
    </source>
</reference>
<sequence length="186" mass="20441">MRPGPTGGDRPMRNVVIATSNSVHWFVRRVAVLAVCLMFFTVMVQIIARYVFSSPPVWTEDVARYAMVWTGLLGATLSFKTRSDAVLMDSVFPKRPHILAFVAEAIQSAAVLIFVLPVVYFCFIGLRGGFAKGYLARQSGLTADTLGIPMVWISVSVPLAMIIILLHLAARWAGDAPDEIQETNLD</sequence>
<comment type="subcellular location">
    <subcellularLocation>
        <location evidence="1 9">Cell inner membrane</location>
        <topology evidence="1 9">Multi-pass membrane protein</topology>
    </subcellularLocation>
</comment>
<keyword evidence="4 9" id="KW-0997">Cell inner membrane</keyword>
<dbReference type="EMBL" id="JANHAX010000005">
    <property type="protein sequence ID" value="MDQ2091353.1"/>
    <property type="molecule type" value="Genomic_DNA"/>
</dbReference>
<evidence type="ECO:0000256" key="2">
    <source>
        <dbReference type="ARBA" id="ARBA00022448"/>
    </source>
</evidence>
<name>A0AAE4B4S5_9RHOB</name>